<dbReference type="HOGENOM" id="CLU_3362651_0_0_6"/>
<evidence type="ECO:0000313" key="1">
    <source>
        <dbReference type="EMBL" id="ENW68636.1"/>
    </source>
</evidence>
<protein>
    <submittedName>
        <fullName evidence="1">Uncharacterized protein</fullName>
    </submittedName>
</protein>
<reference evidence="1 2" key="1">
    <citation type="submission" date="2013-02" db="EMBL/GenBank/DDBJ databases">
        <title>The Genome Sequence of Acinetobacter baumannii NIPH 80.</title>
        <authorList>
            <consortium name="The Broad Institute Genome Sequencing Platform"/>
            <consortium name="The Broad Institute Genome Sequencing Center for Infectious Disease"/>
            <person name="Cerqueira G."/>
            <person name="Feldgarden M."/>
            <person name="Courvalin P."/>
            <person name="Perichon B."/>
            <person name="Grillot-Courvalin C."/>
            <person name="Clermont D."/>
            <person name="Rocha E."/>
            <person name="Yoon E.-J."/>
            <person name="Nemec A."/>
            <person name="Walker B."/>
            <person name="Young S.K."/>
            <person name="Zeng Q."/>
            <person name="Gargeya S."/>
            <person name="Fitzgerald M."/>
            <person name="Haas B."/>
            <person name="Abouelleil A."/>
            <person name="Alvarado L."/>
            <person name="Arachchi H.M."/>
            <person name="Berlin A.M."/>
            <person name="Chapman S.B."/>
            <person name="Dewar J."/>
            <person name="Goldberg J."/>
            <person name="Griggs A."/>
            <person name="Gujja S."/>
            <person name="Hansen M."/>
            <person name="Howarth C."/>
            <person name="Imamovic A."/>
            <person name="Larimer J."/>
            <person name="McCowan C."/>
            <person name="Murphy C."/>
            <person name="Neiman D."/>
            <person name="Pearson M."/>
            <person name="Priest M."/>
            <person name="Roberts A."/>
            <person name="Saif S."/>
            <person name="Shea T."/>
            <person name="Sisk P."/>
            <person name="Sykes S."/>
            <person name="Wortman J."/>
            <person name="Nusbaum C."/>
            <person name="Birren B."/>
        </authorList>
    </citation>
    <scope>NUCLEOTIDE SEQUENCE [LARGE SCALE GENOMIC DNA]</scope>
    <source>
        <strain evidence="1 2">NIPH 80</strain>
    </source>
</reference>
<name>N9KQY7_ACIBA</name>
<gene>
    <name evidence="1" type="ORF">F913_02871</name>
</gene>
<dbReference type="AlphaFoldDB" id="N9KQY7"/>
<accession>N9KQY7</accession>
<organism evidence="1 2">
    <name type="scientific">Acinetobacter baumannii NIPH 80</name>
    <dbReference type="NCBI Taxonomy" id="1217629"/>
    <lineage>
        <taxon>Bacteria</taxon>
        <taxon>Pseudomonadati</taxon>
        <taxon>Pseudomonadota</taxon>
        <taxon>Gammaproteobacteria</taxon>
        <taxon>Moraxellales</taxon>
        <taxon>Moraxellaceae</taxon>
        <taxon>Acinetobacter</taxon>
        <taxon>Acinetobacter calcoaceticus/baumannii complex</taxon>
    </lineage>
</organism>
<evidence type="ECO:0000313" key="2">
    <source>
        <dbReference type="Proteomes" id="UP000013021"/>
    </source>
</evidence>
<sequence>MFLFQTQDLITDCVDWGTGNLCHLKGLKNIVWDKK</sequence>
<proteinExistence type="predicted"/>
<dbReference type="Proteomes" id="UP000013021">
    <property type="component" value="Unassembled WGS sequence"/>
</dbReference>
<comment type="caution">
    <text evidence="1">The sequence shown here is derived from an EMBL/GenBank/DDBJ whole genome shotgun (WGS) entry which is preliminary data.</text>
</comment>
<dbReference type="EMBL" id="APRE01000061">
    <property type="protein sequence ID" value="ENW68636.1"/>
    <property type="molecule type" value="Genomic_DNA"/>
</dbReference>